<dbReference type="EMBL" id="JAWDGP010007329">
    <property type="protein sequence ID" value="KAK3725611.1"/>
    <property type="molecule type" value="Genomic_DNA"/>
</dbReference>
<organism evidence="1 2">
    <name type="scientific">Elysia crispata</name>
    <name type="common">lettuce slug</name>
    <dbReference type="NCBI Taxonomy" id="231223"/>
    <lineage>
        <taxon>Eukaryota</taxon>
        <taxon>Metazoa</taxon>
        <taxon>Spiralia</taxon>
        <taxon>Lophotrochozoa</taxon>
        <taxon>Mollusca</taxon>
        <taxon>Gastropoda</taxon>
        <taxon>Heterobranchia</taxon>
        <taxon>Euthyneura</taxon>
        <taxon>Panpulmonata</taxon>
        <taxon>Sacoglossa</taxon>
        <taxon>Placobranchoidea</taxon>
        <taxon>Plakobranchidae</taxon>
        <taxon>Elysia</taxon>
    </lineage>
</organism>
<evidence type="ECO:0000313" key="1">
    <source>
        <dbReference type="EMBL" id="KAK3725611.1"/>
    </source>
</evidence>
<keyword evidence="2" id="KW-1185">Reference proteome</keyword>
<gene>
    <name evidence="1" type="ORF">RRG08_043028</name>
</gene>
<comment type="caution">
    <text evidence="1">The sequence shown here is derived from an EMBL/GenBank/DDBJ whole genome shotgun (WGS) entry which is preliminary data.</text>
</comment>
<accession>A0AAE0XXX8</accession>
<name>A0AAE0XXX8_9GAST</name>
<dbReference type="AlphaFoldDB" id="A0AAE0XXX8"/>
<sequence>MVRRQLCHATDECFYLENLCLKPGDAAYQPPMTGAQNRLTIWQHWGPSLTPWQDLSVRLCLGEVWVYEPSTRYFDGFIG</sequence>
<reference evidence="1" key="1">
    <citation type="journal article" date="2023" name="G3 (Bethesda)">
        <title>A reference genome for the long-term kleptoplast-retaining sea slug Elysia crispata morphotype clarki.</title>
        <authorList>
            <person name="Eastman K.E."/>
            <person name="Pendleton A.L."/>
            <person name="Shaikh M.A."/>
            <person name="Suttiyut T."/>
            <person name="Ogas R."/>
            <person name="Tomko P."/>
            <person name="Gavelis G."/>
            <person name="Widhalm J.R."/>
            <person name="Wisecaver J.H."/>
        </authorList>
    </citation>
    <scope>NUCLEOTIDE SEQUENCE</scope>
    <source>
        <strain evidence="1">ECLA1</strain>
    </source>
</reference>
<proteinExistence type="predicted"/>
<protein>
    <submittedName>
        <fullName evidence="1">Uncharacterized protein</fullName>
    </submittedName>
</protein>
<evidence type="ECO:0000313" key="2">
    <source>
        <dbReference type="Proteomes" id="UP001283361"/>
    </source>
</evidence>
<dbReference type="Proteomes" id="UP001283361">
    <property type="component" value="Unassembled WGS sequence"/>
</dbReference>